<gene>
    <name evidence="1" type="ORF">GL58_11640</name>
</gene>
<evidence type="ECO:0000313" key="2">
    <source>
        <dbReference type="Proteomes" id="UP000037442"/>
    </source>
</evidence>
<dbReference type="EMBL" id="JNVD01000022">
    <property type="protein sequence ID" value="KOC20144.1"/>
    <property type="molecule type" value="Genomic_DNA"/>
</dbReference>
<reference evidence="2" key="1">
    <citation type="submission" date="2014-06" db="EMBL/GenBank/DDBJ databases">
        <title>Draft genome sequence of C. testosteroni WDL7.</title>
        <authorList>
            <person name="Wu Y."/>
            <person name="Seshan H."/>
            <person name="Arumugam K."/>
        </authorList>
    </citation>
    <scope>NUCLEOTIDE SEQUENCE [LARGE SCALE GENOMIC DNA]</scope>
    <source>
        <strain evidence="2">WDL7</strain>
    </source>
</reference>
<name>A0A0L7ME13_COMTE</name>
<evidence type="ECO:0000313" key="1">
    <source>
        <dbReference type="EMBL" id="KOC20144.1"/>
    </source>
</evidence>
<dbReference type="AlphaFoldDB" id="A0A0L7ME13"/>
<proteinExistence type="predicted"/>
<sequence length="75" mass="8205">MDATLASASELSEVFALAIALRVTSRCFGEVFEVYKFIAIKNKANLYTLNLTPLWISIFCGHVCCFHTLNAGAST</sequence>
<organism evidence="1 2">
    <name type="scientific">Comamonas testosteroni</name>
    <name type="common">Pseudomonas testosteroni</name>
    <dbReference type="NCBI Taxonomy" id="285"/>
    <lineage>
        <taxon>Bacteria</taxon>
        <taxon>Pseudomonadati</taxon>
        <taxon>Pseudomonadota</taxon>
        <taxon>Betaproteobacteria</taxon>
        <taxon>Burkholderiales</taxon>
        <taxon>Comamonadaceae</taxon>
        <taxon>Comamonas</taxon>
    </lineage>
</organism>
<accession>A0A0L7ME13</accession>
<dbReference type="Proteomes" id="UP000037442">
    <property type="component" value="Unassembled WGS sequence"/>
</dbReference>
<comment type="caution">
    <text evidence="1">The sequence shown here is derived from an EMBL/GenBank/DDBJ whole genome shotgun (WGS) entry which is preliminary data.</text>
</comment>
<protein>
    <submittedName>
        <fullName evidence="1">Uncharacterized protein</fullName>
    </submittedName>
</protein>